<dbReference type="EMBL" id="BNAS01000001">
    <property type="protein sequence ID" value="GHH67147.1"/>
    <property type="molecule type" value="Genomic_DNA"/>
</dbReference>
<dbReference type="Proteomes" id="UP000627369">
    <property type="component" value="Unassembled WGS sequence"/>
</dbReference>
<evidence type="ECO:0000313" key="3">
    <source>
        <dbReference type="Proteomes" id="UP000627369"/>
    </source>
</evidence>
<proteinExistence type="predicted"/>
<dbReference type="SUPFAM" id="SSF47336">
    <property type="entry name" value="ACP-like"/>
    <property type="match status" value="1"/>
</dbReference>
<keyword evidence="3" id="KW-1185">Reference proteome</keyword>
<dbReference type="PROSITE" id="PS50075">
    <property type="entry name" value="CARRIER"/>
    <property type="match status" value="1"/>
</dbReference>
<evidence type="ECO:0000313" key="2">
    <source>
        <dbReference type="EMBL" id="GHH67147.1"/>
    </source>
</evidence>
<name>A0A919FKK9_9MICO</name>
<evidence type="ECO:0000259" key="1">
    <source>
        <dbReference type="PROSITE" id="PS50075"/>
    </source>
</evidence>
<sequence>MTHELTGNPAGDLAEIVRAITESVPDIPADLDPETRFDAADIDSLVLAETAVVATRIFRVNIEDWELRDAGTLAAAASLVQHRVAAAHPTEV</sequence>
<comment type="caution">
    <text evidence="2">The sequence shown here is derived from an EMBL/GenBank/DDBJ whole genome shotgun (WGS) entry which is preliminary data.</text>
</comment>
<accession>A0A919FKK9</accession>
<dbReference type="InterPro" id="IPR009081">
    <property type="entry name" value="PP-bd_ACP"/>
</dbReference>
<dbReference type="AlphaFoldDB" id="A0A919FKK9"/>
<protein>
    <recommendedName>
        <fullName evidence="1">Carrier domain-containing protein</fullName>
    </recommendedName>
</protein>
<dbReference type="Gene3D" id="1.10.1200.10">
    <property type="entry name" value="ACP-like"/>
    <property type="match status" value="1"/>
</dbReference>
<reference evidence="2" key="2">
    <citation type="submission" date="2020-09" db="EMBL/GenBank/DDBJ databases">
        <authorList>
            <person name="Sun Q."/>
            <person name="Zhou Y."/>
        </authorList>
    </citation>
    <scope>NUCLEOTIDE SEQUENCE</scope>
    <source>
        <strain evidence="2">CGMCC 4.7398</strain>
    </source>
</reference>
<feature type="domain" description="Carrier" evidence="1">
    <location>
        <begin position="8"/>
        <end position="84"/>
    </location>
</feature>
<reference evidence="2" key="1">
    <citation type="journal article" date="2014" name="Int. J. Syst. Evol. Microbiol.">
        <title>Complete genome sequence of Corynebacterium casei LMG S-19264T (=DSM 44701T), isolated from a smear-ripened cheese.</title>
        <authorList>
            <consortium name="US DOE Joint Genome Institute (JGI-PGF)"/>
            <person name="Walter F."/>
            <person name="Albersmeier A."/>
            <person name="Kalinowski J."/>
            <person name="Ruckert C."/>
        </authorList>
    </citation>
    <scope>NUCLEOTIDE SEQUENCE</scope>
    <source>
        <strain evidence="2">CGMCC 4.7398</strain>
    </source>
</reference>
<dbReference type="InterPro" id="IPR036736">
    <property type="entry name" value="ACP-like_sf"/>
</dbReference>
<gene>
    <name evidence="2" type="ORF">GCM10017772_08300</name>
</gene>
<organism evidence="2 3">
    <name type="scientific">Promicromonospora soli</name>
    <dbReference type="NCBI Taxonomy" id="2035533"/>
    <lineage>
        <taxon>Bacteria</taxon>
        <taxon>Bacillati</taxon>
        <taxon>Actinomycetota</taxon>
        <taxon>Actinomycetes</taxon>
        <taxon>Micrococcales</taxon>
        <taxon>Promicromonosporaceae</taxon>
        <taxon>Promicromonospora</taxon>
    </lineage>
</organism>
<dbReference type="RefSeq" id="WP_189667961.1">
    <property type="nucleotide sequence ID" value="NZ_BNAS01000001.1"/>
</dbReference>